<reference evidence="5" key="1">
    <citation type="submission" date="2013-11" db="EMBL/GenBank/DDBJ databases">
        <title>Draft genome sequence of the broad-host-range Rhizobium sp. LPU83 strain, a member of the low-genetic diversity Oregon-like Rhizobium sp. group.</title>
        <authorList>
            <person name="Wibberg D."/>
            <person name="Puehler A."/>
            <person name="Schlueter A."/>
        </authorList>
    </citation>
    <scope>NUCLEOTIDE SEQUENCE [LARGE SCALE GENOMIC DNA]</scope>
    <source>
        <strain evidence="5">LPU83</strain>
    </source>
</reference>
<evidence type="ECO:0000313" key="5">
    <source>
        <dbReference type="EMBL" id="CDM58275.1"/>
    </source>
</evidence>
<accession>W6RD84</accession>
<proteinExistence type="inferred from homology"/>
<keyword evidence="6" id="KW-1185">Reference proteome</keyword>
<dbReference type="InterPro" id="IPR055170">
    <property type="entry name" value="GFO_IDH_MocA-like_dom"/>
</dbReference>
<dbReference type="HOGENOM" id="CLU_023194_0_1_5"/>
<evidence type="ECO:0000259" key="3">
    <source>
        <dbReference type="Pfam" id="PF01408"/>
    </source>
</evidence>
<dbReference type="PANTHER" id="PTHR42840">
    <property type="entry name" value="NAD(P)-BINDING ROSSMANN-FOLD SUPERFAMILY PROTEIN-RELATED"/>
    <property type="match status" value="1"/>
</dbReference>
<organism evidence="5 6">
    <name type="scientific">Rhizobium favelukesii</name>
    <dbReference type="NCBI Taxonomy" id="348824"/>
    <lineage>
        <taxon>Bacteria</taxon>
        <taxon>Pseudomonadati</taxon>
        <taxon>Pseudomonadota</taxon>
        <taxon>Alphaproteobacteria</taxon>
        <taxon>Hyphomicrobiales</taxon>
        <taxon>Rhizobiaceae</taxon>
        <taxon>Rhizobium/Agrobacterium group</taxon>
        <taxon>Rhizobium</taxon>
    </lineage>
</organism>
<dbReference type="PATRIC" id="fig|348824.6.peg.2828"/>
<dbReference type="KEGG" id="rhl:LPU83_2622"/>
<dbReference type="GO" id="GO:0000166">
    <property type="term" value="F:nucleotide binding"/>
    <property type="evidence" value="ECO:0007669"/>
    <property type="project" value="InterPro"/>
</dbReference>
<name>W6RD84_9HYPH</name>
<comment type="similarity">
    <text evidence="1">Belongs to the Gfo/Idh/MocA family.</text>
</comment>
<dbReference type="Pfam" id="PF01408">
    <property type="entry name" value="GFO_IDH_MocA"/>
    <property type="match status" value="1"/>
</dbReference>
<dbReference type="Pfam" id="PF22725">
    <property type="entry name" value="GFO_IDH_MocA_C3"/>
    <property type="match status" value="1"/>
</dbReference>
<dbReference type="Gene3D" id="3.30.360.10">
    <property type="entry name" value="Dihydrodipicolinate Reductase, domain 2"/>
    <property type="match status" value="1"/>
</dbReference>
<feature type="domain" description="GFO/IDH/MocA-like oxidoreductase" evidence="4">
    <location>
        <begin position="136"/>
        <end position="249"/>
    </location>
</feature>
<feature type="domain" description="Gfo/Idh/MocA-like oxidoreductase N-terminal" evidence="3">
    <location>
        <begin position="8"/>
        <end position="128"/>
    </location>
</feature>
<gene>
    <name evidence="5" type="primary">iolG</name>
    <name evidence="5" type="ORF">LPU83_2622</name>
</gene>
<evidence type="ECO:0000256" key="1">
    <source>
        <dbReference type="ARBA" id="ARBA00010928"/>
    </source>
</evidence>
<dbReference type="GO" id="GO:0050112">
    <property type="term" value="F:inositol 2-dehydrogenase (NAD+) activity"/>
    <property type="evidence" value="ECO:0007669"/>
    <property type="project" value="UniProtKB-EC"/>
</dbReference>
<dbReference type="AlphaFoldDB" id="W6RD84"/>
<dbReference type="InterPro" id="IPR036291">
    <property type="entry name" value="NAD(P)-bd_dom_sf"/>
</dbReference>
<dbReference type="SUPFAM" id="SSF51735">
    <property type="entry name" value="NAD(P)-binding Rossmann-fold domains"/>
    <property type="match status" value="1"/>
</dbReference>
<evidence type="ECO:0000259" key="4">
    <source>
        <dbReference type="Pfam" id="PF22725"/>
    </source>
</evidence>
<evidence type="ECO:0000313" key="6">
    <source>
        <dbReference type="Proteomes" id="UP000019443"/>
    </source>
</evidence>
<dbReference type="Proteomes" id="UP000019443">
    <property type="component" value="Chromosome"/>
</dbReference>
<dbReference type="eggNOG" id="COG0673">
    <property type="taxonomic scope" value="Bacteria"/>
</dbReference>
<dbReference type="SUPFAM" id="SSF55347">
    <property type="entry name" value="Glyceraldehyde-3-phosphate dehydrogenase-like, C-terminal domain"/>
    <property type="match status" value="1"/>
</dbReference>
<evidence type="ECO:0000256" key="2">
    <source>
        <dbReference type="ARBA" id="ARBA00023002"/>
    </source>
</evidence>
<dbReference type="Gene3D" id="3.40.50.720">
    <property type="entry name" value="NAD(P)-binding Rossmann-like Domain"/>
    <property type="match status" value="1"/>
</dbReference>
<protein>
    <submittedName>
        <fullName evidence="5">Myo-inositol 2-dehydrogenase</fullName>
        <ecNumber evidence="5">1.1.1.18</ecNumber>
    </submittedName>
</protein>
<dbReference type="PANTHER" id="PTHR42840:SF3">
    <property type="entry name" value="BINDING ROSSMANN FOLD OXIDOREDUCTASE, PUTATIVE (AFU_ORTHOLOGUE AFUA_2G10240)-RELATED"/>
    <property type="match status" value="1"/>
</dbReference>
<dbReference type="EC" id="1.1.1.18" evidence="5"/>
<dbReference type="InterPro" id="IPR000683">
    <property type="entry name" value="Gfo/Idh/MocA-like_OxRdtase_N"/>
</dbReference>
<keyword evidence="2 5" id="KW-0560">Oxidoreductase</keyword>
<sequence>MGGSMKEIRIGIIGTGVMGADHAAILAEGVANARLVAVQDFDRSRAETIAASLGVRAIADADTLIGDPDIDAVMVCSPDGTHGSLALKAIAARKPVLVEKPLAGSLEDAEAIVRAEVAAGRRLVQVGFMRRFDAGYREMEQALASGELGRPLFLHCVHRNAVGPDYLTSELVIANSAGHEFDIARYLLDDEITSAIVASPPATRNAPNRQPQFILLQTGSGVVVDIEVFTDAQYGYDVRAELVCEDGTVALDPSPATTLRAKGHDGFRTPADWRPRFRQAYRAQLEAWTAGILTQKPSGSSAWDGHMAMLVTKAAFRPGRRAPAPPLKSPKSRPCIGETETWRRNQLAARTQGRNGVPAMKEREEPASHARLVSIGKPFCTE</sequence>
<dbReference type="EMBL" id="HG916852">
    <property type="protein sequence ID" value="CDM58275.1"/>
    <property type="molecule type" value="Genomic_DNA"/>
</dbReference>